<protein>
    <submittedName>
        <fullName evidence="1">Uncharacterized protein</fullName>
    </submittedName>
</protein>
<dbReference type="AlphaFoldDB" id="A0A392U702"/>
<proteinExistence type="predicted"/>
<sequence>VKGEEGAAGTTLEVLYQDEVEDEDQVLMVAGTMKTQILVQNNFTRCPWLKIRGNL</sequence>
<dbReference type="Proteomes" id="UP000265520">
    <property type="component" value="Unassembled WGS sequence"/>
</dbReference>
<reference evidence="1 2" key="1">
    <citation type="journal article" date="2018" name="Front. Plant Sci.">
        <title>Red Clover (Trifolium pratense) and Zigzag Clover (T. medium) - A Picture of Genomic Similarities and Differences.</title>
        <authorList>
            <person name="Dluhosova J."/>
            <person name="Istvanek J."/>
            <person name="Nedelnik J."/>
            <person name="Repkova J."/>
        </authorList>
    </citation>
    <scope>NUCLEOTIDE SEQUENCE [LARGE SCALE GENOMIC DNA]</scope>
    <source>
        <strain evidence="2">cv. 10/8</strain>
        <tissue evidence="1">Leaf</tissue>
    </source>
</reference>
<organism evidence="1 2">
    <name type="scientific">Trifolium medium</name>
    <dbReference type="NCBI Taxonomy" id="97028"/>
    <lineage>
        <taxon>Eukaryota</taxon>
        <taxon>Viridiplantae</taxon>
        <taxon>Streptophyta</taxon>
        <taxon>Embryophyta</taxon>
        <taxon>Tracheophyta</taxon>
        <taxon>Spermatophyta</taxon>
        <taxon>Magnoliopsida</taxon>
        <taxon>eudicotyledons</taxon>
        <taxon>Gunneridae</taxon>
        <taxon>Pentapetalae</taxon>
        <taxon>rosids</taxon>
        <taxon>fabids</taxon>
        <taxon>Fabales</taxon>
        <taxon>Fabaceae</taxon>
        <taxon>Papilionoideae</taxon>
        <taxon>50 kb inversion clade</taxon>
        <taxon>NPAAA clade</taxon>
        <taxon>Hologalegina</taxon>
        <taxon>IRL clade</taxon>
        <taxon>Trifolieae</taxon>
        <taxon>Trifolium</taxon>
    </lineage>
</organism>
<dbReference type="EMBL" id="LXQA010739049">
    <property type="protein sequence ID" value="MCI68577.1"/>
    <property type="molecule type" value="Genomic_DNA"/>
</dbReference>
<evidence type="ECO:0000313" key="1">
    <source>
        <dbReference type="EMBL" id="MCI68577.1"/>
    </source>
</evidence>
<evidence type="ECO:0000313" key="2">
    <source>
        <dbReference type="Proteomes" id="UP000265520"/>
    </source>
</evidence>
<accession>A0A392U702</accession>
<name>A0A392U702_9FABA</name>
<keyword evidence="2" id="KW-1185">Reference proteome</keyword>
<comment type="caution">
    <text evidence="1">The sequence shown here is derived from an EMBL/GenBank/DDBJ whole genome shotgun (WGS) entry which is preliminary data.</text>
</comment>
<feature type="non-terminal residue" evidence="1">
    <location>
        <position position="1"/>
    </location>
</feature>